<keyword evidence="2" id="KW-1185">Reference proteome</keyword>
<dbReference type="AlphaFoldDB" id="A0A7T8K9W0"/>
<evidence type="ECO:0000313" key="1">
    <source>
        <dbReference type="EMBL" id="QQP51518.1"/>
    </source>
</evidence>
<accession>A0A7T8K9W0</accession>
<dbReference type="Proteomes" id="UP000595437">
    <property type="component" value="Chromosome 8"/>
</dbReference>
<organism evidence="1 2">
    <name type="scientific">Caligus rogercresseyi</name>
    <name type="common">Sea louse</name>
    <dbReference type="NCBI Taxonomy" id="217165"/>
    <lineage>
        <taxon>Eukaryota</taxon>
        <taxon>Metazoa</taxon>
        <taxon>Ecdysozoa</taxon>
        <taxon>Arthropoda</taxon>
        <taxon>Crustacea</taxon>
        <taxon>Multicrustacea</taxon>
        <taxon>Hexanauplia</taxon>
        <taxon>Copepoda</taxon>
        <taxon>Siphonostomatoida</taxon>
        <taxon>Caligidae</taxon>
        <taxon>Caligus</taxon>
    </lineage>
</organism>
<sequence>MGKGPQRYYGQRICRLPRKRRRAIRWPSGCAYIRQPDKNSLKNTSLSMWKAQWLVMDSCRQSKHFVPEPYIGRKIFILRGKMSRGPLLWLPDILV</sequence>
<proteinExistence type="predicted"/>
<protein>
    <submittedName>
        <fullName evidence="1">Uncharacterized protein</fullName>
    </submittedName>
</protein>
<evidence type="ECO:0000313" key="2">
    <source>
        <dbReference type="Proteomes" id="UP000595437"/>
    </source>
</evidence>
<gene>
    <name evidence="1" type="ORF">FKW44_012910</name>
</gene>
<name>A0A7T8K9W0_CALRO</name>
<reference evidence="2" key="1">
    <citation type="submission" date="2021-01" db="EMBL/GenBank/DDBJ databases">
        <title>Caligus Genome Assembly.</title>
        <authorList>
            <person name="Gallardo-Escarate C."/>
        </authorList>
    </citation>
    <scope>NUCLEOTIDE SEQUENCE [LARGE SCALE GENOMIC DNA]</scope>
</reference>
<dbReference type="EMBL" id="CP045897">
    <property type="protein sequence ID" value="QQP51518.1"/>
    <property type="molecule type" value="Genomic_DNA"/>
</dbReference>